<keyword evidence="8" id="KW-0472">Membrane</keyword>
<comment type="caution">
    <text evidence="12">The sequence shown here is derived from an EMBL/GenBank/DDBJ whole genome shotgun (WGS) entry which is preliminary data.</text>
</comment>
<dbReference type="InterPro" id="IPR003439">
    <property type="entry name" value="ABC_transporter-like_ATP-bd"/>
</dbReference>
<evidence type="ECO:0000256" key="10">
    <source>
        <dbReference type="ARBA" id="ARBA00063837"/>
    </source>
</evidence>
<keyword evidence="5 12" id="KW-0067">ATP-binding</keyword>
<evidence type="ECO:0000256" key="9">
    <source>
        <dbReference type="ARBA" id="ARBA00054718"/>
    </source>
</evidence>
<dbReference type="InterPro" id="IPR050086">
    <property type="entry name" value="MetN_ABC_transporter-like"/>
</dbReference>
<name>A0A841FG62_9ACTN</name>
<dbReference type="InterPro" id="IPR041701">
    <property type="entry name" value="MetN_ABC"/>
</dbReference>
<reference evidence="12 13" key="1">
    <citation type="submission" date="2020-08" db="EMBL/GenBank/DDBJ databases">
        <title>Genomic Encyclopedia of Type Strains, Phase IV (KMG-IV): sequencing the most valuable type-strain genomes for metagenomic binning, comparative biology and taxonomic classification.</title>
        <authorList>
            <person name="Goeker M."/>
        </authorList>
    </citation>
    <scope>NUCLEOTIDE SEQUENCE [LARGE SCALE GENOMIC DNA]</scope>
    <source>
        <strain evidence="12 13">YIM 65646</strain>
    </source>
</reference>
<dbReference type="GO" id="GO:0005524">
    <property type="term" value="F:ATP binding"/>
    <property type="evidence" value="ECO:0007669"/>
    <property type="project" value="UniProtKB-KW"/>
</dbReference>
<keyword evidence="4" id="KW-0547">Nucleotide-binding</keyword>
<evidence type="ECO:0000256" key="3">
    <source>
        <dbReference type="ARBA" id="ARBA00022475"/>
    </source>
</evidence>
<dbReference type="PANTHER" id="PTHR43166:SF30">
    <property type="entry name" value="METHIONINE IMPORT ATP-BINDING PROTEIN METN"/>
    <property type="match status" value="1"/>
</dbReference>
<dbReference type="GO" id="GO:0005886">
    <property type="term" value="C:plasma membrane"/>
    <property type="evidence" value="ECO:0007669"/>
    <property type="project" value="UniProtKB-ARBA"/>
</dbReference>
<dbReference type="InterPro" id="IPR003593">
    <property type="entry name" value="AAA+_ATPase"/>
</dbReference>
<comment type="subunit">
    <text evidence="10">Homodimer. Forms a membrane-associated complex with FtsX.</text>
</comment>
<dbReference type="GO" id="GO:0006865">
    <property type="term" value="P:amino acid transport"/>
    <property type="evidence" value="ECO:0007669"/>
    <property type="project" value="UniProtKB-KW"/>
</dbReference>
<dbReference type="PROSITE" id="PS00211">
    <property type="entry name" value="ABC_TRANSPORTER_1"/>
    <property type="match status" value="1"/>
</dbReference>
<keyword evidence="6" id="KW-1278">Translocase</keyword>
<dbReference type="SMART" id="SM00382">
    <property type="entry name" value="AAA"/>
    <property type="match status" value="1"/>
</dbReference>
<dbReference type="CDD" id="cd03258">
    <property type="entry name" value="ABC_MetN_methionine_transporter"/>
    <property type="match status" value="1"/>
</dbReference>
<keyword evidence="13" id="KW-1185">Reference proteome</keyword>
<evidence type="ECO:0000256" key="6">
    <source>
        <dbReference type="ARBA" id="ARBA00022967"/>
    </source>
</evidence>
<dbReference type="Gene3D" id="3.40.50.300">
    <property type="entry name" value="P-loop containing nucleotide triphosphate hydrolases"/>
    <property type="match status" value="1"/>
</dbReference>
<dbReference type="Gene3D" id="3.30.70.260">
    <property type="match status" value="1"/>
</dbReference>
<dbReference type="Proteomes" id="UP000548476">
    <property type="component" value="Unassembled WGS sequence"/>
</dbReference>
<dbReference type="PANTHER" id="PTHR43166">
    <property type="entry name" value="AMINO ACID IMPORT ATP-BINDING PROTEIN"/>
    <property type="match status" value="1"/>
</dbReference>
<evidence type="ECO:0000313" key="12">
    <source>
        <dbReference type="EMBL" id="MBB6034854.1"/>
    </source>
</evidence>
<feature type="domain" description="ABC transporter" evidence="11">
    <location>
        <begin position="2"/>
        <end position="237"/>
    </location>
</feature>
<dbReference type="PROSITE" id="PS50893">
    <property type="entry name" value="ABC_TRANSPORTER_2"/>
    <property type="match status" value="1"/>
</dbReference>
<organism evidence="12 13">
    <name type="scientific">Phytomonospora endophytica</name>
    <dbReference type="NCBI Taxonomy" id="714109"/>
    <lineage>
        <taxon>Bacteria</taxon>
        <taxon>Bacillati</taxon>
        <taxon>Actinomycetota</taxon>
        <taxon>Actinomycetes</taxon>
        <taxon>Micromonosporales</taxon>
        <taxon>Micromonosporaceae</taxon>
        <taxon>Phytomonospora</taxon>
    </lineage>
</organism>
<dbReference type="InterPro" id="IPR018449">
    <property type="entry name" value="NIL_domain"/>
</dbReference>
<evidence type="ECO:0000256" key="4">
    <source>
        <dbReference type="ARBA" id="ARBA00022741"/>
    </source>
</evidence>
<dbReference type="Pfam" id="PF00005">
    <property type="entry name" value="ABC_tran"/>
    <property type="match status" value="1"/>
</dbReference>
<dbReference type="SUPFAM" id="SSF52540">
    <property type="entry name" value="P-loop containing nucleoside triphosphate hydrolases"/>
    <property type="match status" value="1"/>
</dbReference>
<dbReference type="SUPFAM" id="SSF55021">
    <property type="entry name" value="ACT-like"/>
    <property type="match status" value="1"/>
</dbReference>
<dbReference type="RefSeq" id="WP_184787712.1">
    <property type="nucleotide sequence ID" value="NZ_BONT01000067.1"/>
</dbReference>
<evidence type="ECO:0000256" key="1">
    <source>
        <dbReference type="ARBA" id="ARBA00005417"/>
    </source>
</evidence>
<comment type="similarity">
    <text evidence="1">Belongs to the ABC transporter superfamily.</text>
</comment>
<evidence type="ECO:0000256" key="2">
    <source>
        <dbReference type="ARBA" id="ARBA00022448"/>
    </source>
</evidence>
<keyword evidence="7" id="KW-0029">Amino-acid transport</keyword>
<evidence type="ECO:0000256" key="5">
    <source>
        <dbReference type="ARBA" id="ARBA00022840"/>
    </source>
</evidence>
<accession>A0A841FG62</accession>
<evidence type="ECO:0000313" key="13">
    <source>
        <dbReference type="Proteomes" id="UP000548476"/>
    </source>
</evidence>
<keyword evidence="2" id="KW-0813">Transport</keyword>
<dbReference type="InterPro" id="IPR017871">
    <property type="entry name" value="ABC_transporter-like_CS"/>
</dbReference>
<dbReference type="Pfam" id="PF09383">
    <property type="entry name" value="NIL"/>
    <property type="match status" value="1"/>
</dbReference>
<dbReference type="InterPro" id="IPR045865">
    <property type="entry name" value="ACT-like_dom_sf"/>
</dbReference>
<protein>
    <submittedName>
        <fullName evidence="12">D-methionine transport system ATP-binding protein</fullName>
    </submittedName>
</protein>
<keyword evidence="3" id="KW-1003">Cell membrane</keyword>
<dbReference type="InterPro" id="IPR027417">
    <property type="entry name" value="P-loop_NTPase"/>
</dbReference>
<dbReference type="SMART" id="SM00930">
    <property type="entry name" value="NIL"/>
    <property type="match status" value="1"/>
</dbReference>
<dbReference type="AlphaFoldDB" id="A0A841FG62"/>
<dbReference type="GO" id="GO:0016887">
    <property type="term" value="F:ATP hydrolysis activity"/>
    <property type="evidence" value="ECO:0007669"/>
    <property type="project" value="InterPro"/>
</dbReference>
<gene>
    <name evidence="12" type="ORF">HNR73_002708</name>
</gene>
<comment type="function">
    <text evidence="9">Part of the ABC transporter FtsEX involved in cellular division. Has ATPase activity.</text>
</comment>
<dbReference type="EMBL" id="JACHGT010000005">
    <property type="protein sequence ID" value="MBB6034854.1"/>
    <property type="molecule type" value="Genomic_DNA"/>
</dbReference>
<evidence type="ECO:0000259" key="11">
    <source>
        <dbReference type="PROSITE" id="PS50893"/>
    </source>
</evidence>
<evidence type="ECO:0000256" key="7">
    <source>
        <dbReference type="ARBA" id="ARBA00022970"/>
    </source>
</evidence>
<proteinExistence type="inferred from homology"/>
<evidence type="ECO:0000256" key="8">
    <source>
        <dbReference type="ARBA" id="ARBA00023136"/>
    </source>
</evidence>
<dbReference type="FunFam" id="3.40.50.300:FF:000056">
    <property type="entry name" value="Cell division ATP-binding protein FtsE"/>
    <property type="match status" value="1"/>
</dbReference>
<sequence>MIELSEVRKKYRDTTALDGVDLHVREGEVYGVLGRSGAGKSTLLRTVNALERPDSGSVRVAGTEITALGGSELRAARSRIGMVFQHFHLLRNKTVEANVALPLRIAGKNKGDRGPRVAELLDVVGLSDKAGAYPAQLSGGQRQRVAIARALAAEPDVLLSDEATSALDQQTTVEILDLLRRLNRDLGLTILLITHELQVVTRICDSAAILRAGRVVESGKVADLLAEPGSELGRQAFHLGDTAAPEAASTVDITFTGAEVGEPVVAALVRRFDLDVSILDAAVQTAPGDGGFTVGRLRLAVPASPRTGEALEWLRARGYGVEER</sequence>